<dbReference type="EMBL" id="CP008889">
    <property type="protein sequence ID" value="AIF41100.1"/>
    <property type="molecule type" value="Genomic_DNA"/>
</dbReference>
<dbReference type="PROSITE" id="PS50994">
    <property type="entry name" value="INTEGRASE"/>
    <property type="match status" value="1"/>
</dbReference>
<keyword evidence="3" id="KW-1185">Reference proteome</keyword>
<accession>A0A075JH32</accession>
<dbReference type="SUPFAM" id="SSF53098">
    <property type="entry name" value="Ribonuclease H-like"/>
    <property type="match status" value="1"/>
</dbReference>
<dbReference type="HOGENOM" id="CLU_043663_0_1_11"/>
<dbReference type="InterPro" id="IPR050900">
    <property type="entry name" value="Transposase_IS3/IS150/IS904"/>
</dbReference>
<gene>
    <name evidence="2" type="ORF">HX89_09240</name>
</gene>
<evidence type="ECO:0000313" key="2">
    <source>
        <dbReference type="EMBL" id="AIF41100.1"/>
    </source>
</evidence>
<dbReference type="KEGG" id="dni:HX89_09240"/>
<feature type="domain" description="Integrase catalytic" evidence="1">
    <location>
        <begin position="104"/>
        <end position="267"/>
    </location>
</feature>
<reference evidence="2 3" key="1">
    <citation type="submission" date="2014-07" db="EMBL/GenBank/DDBJ databases">
        <title>Genome Sequencing of Dermacoccus nishinomiyaensis.</title>
        <authorList>
            <person name="Hong K.W."/>
            <person name="Chan K.G."/>
        </authorList>
    </citation>
    <scope>NUCLEOTIDE SEQUENCE [LARGE SCALE GENOMIC DNA]</scope>
    <source>
        <strain evidence="2 3">M25</strain>
    </source>
</reference>
<dbReference type="GO" id="GO:0015074">
    <property type="term" value="P:DNA integration"/>
    <property type="evidence" value="ECO:0007669"/>
    <property type="project" value="InterPro"/>
</dbReference>
<evidence type="ECO:0000313" key="3">
    <source>
        <dbReference type="Proteomes" id="UP000027986"/>
    </source>
</evidence>
<dbReference type="Proteomes" id="UP000027986">
    <property type="component" value="Chromosome"/>
</dbReference>
<dbReference type="PANTHER" id="PTHR46889:SF4">
    <property type="entry name" value="TRANSPOSASE INSO FOR INSERTION SEQUENCE ELEMENT IS911B-RELATED"/>
    <property type="match status" value="1"/>
</dbReference>
<dbReference type="Pfam" id="PF00665">
    <property type="entry name" value="rve"/>
    <property type="match status" value="1"/>
</dbReference>
<proteinExistence type="predicted"/>
<dbReference type="InterPro" id="IPR012337">
    <property type="entry name" value="RNaseH-like_sf"/>
</dbReference>
<evidence type="ECO:0000259" key="1">
    <source>
        <dbReference type="PROSITE" id="PS50994"/>
    </source>
</evidence>
<sequence>MIGVATSTWHYRHHPRARVADPLAHTERYQPCALSSEERAQIVSAIRDGWHEQRSVEQSFYDAFDAGRPVASLSTWMRCARGLRGPRPVRRRRTRRTVAMPQWEACAPNEVWCWDITKLPGPYTGVWYQQYTIIDAFSRTIIASSVETDESDELAVALFQAAIEREGVHPRIVHSDGGPAMKSVLLADFYRHAGISASRNRPRVSNDNPHIESYFKTEKYRPDYPSQFTSVEHAREWAEHVVHDYNTRHHHSSLAGFTPEQVHTGTWVDVHTERQAVLDAQYAANPERYRGRRPIAATTPEITQLNPT</sequence>
<dbReference type="PANTHER" id="PTHR46889">
    <property type="entry name" value="TRANSPOSASE INSF FOR INSERTION SEQUENCE IS3B-RELATED"/>
    <property type="match status" value="1"/>
</dbReference>
<dbReference type="InterPro" id="IPR001584">
    <property type="entry name" value="Integrase_cat-core"/>
</dbReference>
<dbReference type="Gene3D" id="3.30.420.10">
    <property type="entry name" value="Ribonuclease H-like superfamily/Ribonuclease H"/>
    <property type="match status" value="1"/>
</dbReference>
<dbReference type="eggNOG" id="COG2801">
    <property type="taxonomic scope" value="Bacteria"/>
</dbReference>
<name>A0A075JH32_9MICO</name>
<dbReference type="InterPro" id="IPR036397">
    <property type="entry name" value="RNaseH_sf"/>
</dbReference>
<protein>
    <recommendedName>
        <fullName evidence="1">Integrase catalytic domain-containing protein</fullName>
    </recommendedName>
</protein>
<dbReference type="AlphaFoldDB" id="A0A075JH32"/>
<organism evidence="2 3">
    <name type="scientific">Dermacoccus nishinomiyaensis</name>
    <dbReference type="NCBI Taxonomy" id="1274"/>
    <lineage>
        <taxon>Bacteria</taxon>
        <taxon>Bacillati</taxon>
        <taxon>Actinomycetota</taxon>
        <taxon>Actinomycetes</taxon>
        <taxon>Micrococcales</taxon>
        <taxon>Dermacoccaceae</taxon>
        <taxon>Dermacoccus</taxon>
    </lineage>
</organism>
<dbReference type="GO" id="GO:0003676">
    <property type="term" value="F:nucleic acid binding"/>
    <property type="evidence" value="ECO:0007669"/>
    <property type="project" value="InterPro"/>
</dbReference>